<keyword evidence="2" id="KW-1185">Reference proteome</keyword>
<evidence type="ECO:0000313" key="1">
    <source>
        <dbReference type="EMBL" id="KAI3817646.1"/>
    </source>
</evidence>
<protein>
    <submittedName>
        <fullName evidence="1">Uncharacterized protein</fullName>
    </submittedName>
</protein>
<reference evidence="1 2" key="2">
    <citation type="journal article" date="2022" name="Mol. Ecol. Resour.">
        <title>The genomes of chicory, endive, great burdock and yacon provide insights into Asteraceae paleo-polyploidization history and plant inulin production.</title>
        <authorList>
            <person name="Fan W."/>
            <person name="Wang S."/>
            <person name="Wang H."/>
            <person name="Wang A."/>
            <person name="Jiang F."/>
            <person name="Liu H."/>
            <person name="Zhao H."/>
            <person name="Xu D."/>
            <person name="Zhang Y."/>
        </authorList>
    </citation>
    <scope>NUCLEOTIDE SEQUENCE [LARGE SCALE GENOMIC DNA]</scope>
    <source>
        <strain evidence="2">cv. Yunnan</strain>
        <tissue evidence="1">Leaves</tissue>
    </source>
</reference>
<dbReference type="EMBL" id="CM042021">
    <property type="protein sequence ID" value="KAI3817646.1"/>
    <property type="molecule type" value="Genomic_DNA"/>
</dbReference>
<sequence>MCSGAIVVSKKTRDSSPKHNSVIILPFLLQSLTMVLEATMICIDNSEWMRNGDYSPTRFQAQADAVNLICGAKTQSNPENTVGVLTMAGKGVRVLVTPTSDLGKILACMHGLEIGGEMNLAAGIQVAQLALKHRQNKKQQQRIIVFAGGPVKYDKKVLEMIGKKLKKNSVALDVVNFGEEDEAKTEKLEALVAAVNNNDSSHIVHVPAGSNALSDVLLSTPIFTGDGEGGSGFAAAAAAAAAGGVSGFDFGVDPNLDPELALALRVSMEEERARQEAAAKKSADDSSKLGESTSQDATMSENAAASASESENKKDDLMDDENALLQQALAMSMDDPTTTVTTRDTDMSEAAADDQDLALALQLSVQEGAKDQSGETDMGKLLADQSFVSSVLASLPGVDPNDPSVKDLLASMQSQPEKKDEDKAPKEEDKLQVLQHLVEISWMNCIMG</sequence>
<evidence type="ECO:0000313" key="2">
    <source>
        <dbReference type="Proteomes" id="UP001056120"/>
    </source>
</evidence>
<accession>A0ACB9JD38</accession>
<name>A0ACB9JD38_9ASTR</name>
<proteinExistence type="predicted"/>
<gene>
    <name evidence="1" type="ORF">L1987_11442</name>
</gene>
<dbReference type="Proteomes" id="UP001056120">
    <property type="component" value="Linkage Group LG04"/>
</dbReference>
<comment type="caution">
    <text evidence="1">The sequence shown here is derived from an EMBL/GenBank/DDBJ whole genome shotgun (WGS) entry which is preliminary data.</text>
</comment>
<organism evidence="1 2">
    <name type="scientific">Smallanthus sonchifolius</name>
    <dbReference type="NCBI Taxonomy" id="185202"/>
    <lineage>
        <taxon>Eukaryota</taxon>
        <taxon>Viridiplantae</taxon>
        <taxon>Streptophyta</taxon>
        <taxon>Embryophyta</taxon>
        <taxon>Tracheophyta</taxon>
        <taxon>Spermatophyta</taxon>
        <taxon>Magnoliopsida</taxon>
        <taxon>eudicotyledons</taxon>
        <taxon>Gunneridae</taxon>
        <taxon>Pentapetalae</taxon>
        <taxon>asterids</taxon>
        <taxon>campanulids</taxon>
        <taxon>Asterales</taxon>
        <taxon>Asteraceae</taxon>
        <taxon>Asteroideae</taxon>
        <taxon>Heliantheae alliance</taxon>
        <taxon>Millerieae</taxon>
        <taxon>Smallanthus</taxon>
    </lineage>
</organism>
<reference evidence="2" key="1">
    <citation type="journal article" date="2022" name="Mol. Ecol. Resour.">
        <title>The genomes of chicory, endive, great burdock and yacon provide insights into Asteraceae palaeo-polyploidization history and plant inulin production.</title>
        <authorList>
            <person name="Fan W."/>
            <person name="Wang S."/>
            <person name="Wang H."/>
            <person name="Wang A."/>
            <person name="Jiang F."/>
            <person name="Liu H."/>
            <person name="Zhao H."/>
            <person name="Xu D."/>
            <person name="Zhang Y."/>
        </authorList>
    </citation>
    <scope>NUCLEOTIDE SEQUENCE [LARGE SCALE GENOMIC DNA]</scope>
    <source>
        <strain evidence="2">cv. Yunnan</strain>
    </source>
</reference>